<dbReference type="NCBIfam" id="TIGR03696">
    <property type="entry name" value="Rhs_assc_core"/>
    <property type="match status" value="1"/>
</dbReference>
<dbReference type="PROSITE" id="PS50818">
    <property type="entry name" value="INTEIN_C_TER"/>
    <property type="match status" value="1"/>
</dbReference>
<dbReference type="InterPro" id="IPR030934">
    <property type="entry name" value="Intein_C"/>
</dbReference>
<dbReference type="Gene3D" id="2.170.16.10">
    <property type="entry name" value="Hedgehog/Intein (Hint) domain"/>
    <property type="match status" value="1"/>
</dbReference>
<dbReference type="EMBL" id="JBHTCF010000001">
    <property type="protein sequence ID" value="MFC7303222.1"/>
    <property type="molecule type" value="Genomic_DNA"/>
</dbReference>
<proteinExistence type="predicted"/>
<feature type="compositionally biased region" description="Basic and acidic residues" evidence="1">
    <location>
        <begin position="53"/>
        <end position="73"/>
    </location>
</feature>
<feature type="region of interest" description="Disordered" evidence="1">
    <location>
        <begin position="1034"/>
        <end position="1101"/>
    </location>
</feature>
<dbReference type="InterPro" id="IPR036844">
    <property type="entry name" value="Hint_dom_sf"/>
</dbReference>
<feature type="domain" description="Hint" evidence="2">
    <location>
        <begin position="2058"/>
        <end position="2163"/>
    </location>
</feature>
<dbReference type="PROSITE" id="PS50817">
    <property type="entry name" value="INTEIN_N_TER"/>
    <property type="match status" value="1"/>
</dbReference>
<dbReference type="Pfam" id="PF05593">
    <property type="entry name" value="RHS_repeat"/>
    <property type="match status" value="1"/>
</dbReference>
<reference evidence="4" key="1">
    <citation type="journal article" date="2019" name="Int. J. Syst. Evol. Microbiol.">
        <title>The Global Catalogue of Microorganisms (GCM) 10K type strain sequencing project: providing services to taxonomists for standard genome sequencing and annotation.</title>
        <authorList>
            <consortium name="The Broad Institute Genomics Platform"/>
            <consortium name="The Broad Institute Genome Sequencing Center for Infectious Disease"/>
            <person name="Wu L."/>
            <person name="Ma J."/>
        </authorList>
    </citation>
    <scope>NUCLEOTIDE SEQUENCE [LARGE SCALE GENOMIC DNA]</scope>
    <source>
        <strain evidence="4">SYNS20</strain>
    </source>
</reference>
<dbReference type="InterPro" id="IPR022385">
    <property type="entry name" value="Rhs_assc_core"/>
</dbReference>
<feature type="compositionally biased region" description="Low complexity" evidence="1">
    <location>
        <begin position="1061"/>
        <end position="1073"/>
    </location>
</feature>
<feature type="compositionally biased region" description="Low complexity" evidence="1">
    <location>
        <begin position="1037"/>
        <end position="1052"/>
    </location>
</feature>
<name>A0ABW2JBM4_9ACTN</name>
<dbReference type="NCBIfam" id="TIGR01643">
    <property type="entry name" value="YD_repeat_2x"/>
    <property type="match status" value="3"/>
</dbReference>
<feature type="region of interest" description="Disordered" evidence="1">
    <location>
        <begin position="40"/>
        <end position="86"/>
    </location>
</feature>
<dbReference type="PANTHER" id="PTHR32305">
    <property type="match status" value="1"/>
</dbReference>
<dbReference type="NCBIfam" id="TIGR01443">
    <property type="entry name" value="intein_Cterm"/>
    <property type="match status" value="1"/>
</dbReference>
<dbReference type="Proteomes" id="UP001596523">
    <property type="component" value="Unassembled WGS sequence"/>
</dbReference>
<dbReference type="RefSeq" id="WP_381827080.1">
    <property type="nucleotide sequence ID" value="NZ_JBHTCF010000001.1"/>
</dbReference>
<feature type="region of interest" description="Disordered" evidence="1">
    <location>
        <begin position="1621"/>
        <end position="1678"/>
    </location>
</feature>
<comment type="caution">
    <text evidence="3">The sequence shown here is derived from an EMBL/GenBank/DDBJ whole genome shotgun (WGS) entry which is preliminary data.</text>
</comment>
<accession>A0ABW2JBM4</accession>
<dbReference type="SUPFAM" id="SSF51294">
    <property type="entry name" value="Hedgehog/intein (Hint) domain"/>
    <property type="match status" value="1"/>
</dbReference>
<sequence>MNGIPGPRPLAVVRRRIALAVTAVMVGTLLQAVTAPVATAEGNDRPGLPASEKPVKGRDGIQAEPRTVTKEPRGPATAPRASWPKARAARVAVPEVALATAGQQVRARGLPLAVGVPTAASSGHPSGGSAKSVAQGEVMARVLDHEDAERAGVNGVLFTLRAGTGKGDRPGKVRARLDYSSFAEAFGGDYADRLTLVQLPACALDTPNVSQCREAKPLPTANDTEKRTLTADTVAVKTSEPTVLAAVAGAQGSGGDFKATSLSPSATWETNLNTGDFTWSYDMPVPDVPGGLKPNLGLSYSSAGIDGRTSATNNQSSWAGDGFDLWPGFIERRYKPCADDGVKHADGNKPGDLCWGYDNAFMTINGQGGELVPAGDDEFKFKKDDGSRIKRLKSTDRGNGDNDGEYWRLTDPQGVRYYFGYQRLPGWTDGKQTTESVWTAPVFGNNSGEPCHAASFADSWCQQAWRWNLDYVVDPRGNAVAYYYDQERNSYGRNLEAKDDTRYTRGGSLSRAEYGLKSSAMYGAKPLAKVDFTTAERCLPTNGVTCAADTIDDKSFYWYDTPWDLNCDAGDDCDQGRYAPAFFTRERLTGVTTQVLRGDTYSKVDSWKLGHRWGQADIDYQLLLDSIQHTGHSAEPAVTLPKTTFAYTQLANRLDKTGDGYAPFIKARLSTIADESGGQIDANYSAPVCDWNALPTPQSNTTRCFPQYIGGSTTDDPERQWFNKYVTTSVTATDRTGGAPDQVTTYEYKGNAAWHYDDDDGLTKEKFKTWSQWRGYGHVRVQTGGQGGQAAMKTQQDSYFLRGMHGDRETTTGGTKDVTVSLGDGEGDPITDHESAAGFTYKTVSYSGPGGKVLAKTVNRPWRHQTAEKKRDWGTVTANFTGTSHSKTWTSLDHGAGSTWRIASKATAYDTTAGRVTQVDDFGDNSTAADNQCARTSYATNADANILTLASRAETVAASCDDAIDRTKDVISDVRTAYDGSAYGAPPTKGDATAVATLKKHDGTTATYLEAGSEFDAYGRQLKATDLTANVTVTGSGTPTRTARTDGRTATTSYSPSTGFAAKVTTTTPPAKAGDASTAQSKSTELDPLRGQPTALVDTNGKRTELTYDALGRNAKVWLPNRLTGQTPSYEFTYFVDEGQPVAVRTQTLNNSGGQIASYTVYDGFLRERQSQSPGPDGGRILADNFYDERGLQAKAFAPYYTEGPPNRALFKPDNALSVESQTRQAFDGLGRVTEAKQIAGNGDGGTVLGTTTTIYGGDRTTVIPPEGATATTTLTDTRGRTTELRQHHSRNVTAAYDTTKYAYTASGKLAKVTDPAGNDWTYTYDQLGRKTKSTDPDKGTTTYTHDDRGLLTTSTDARGTTLANVYDGLDRKTELRKDTPTGELQAKWTYDTLSGAKGQLTQSTRYVNGAAYTSQVTQYDQLYRPIRTAVVIPAAEGALAGTYQTGTAYKLSGVVGAVSYSAAGSLPGGGYSYTYEEQTLRPISLLGNGIQADTSYSLTGKPLQHQLGSSVAGSKKTWATNTYEWGTQRLATSRVERQDKTGVDQHNTYRYDQAGNVLAVTDASRDGIDNQCFTYDYLRRLTEAWTQSDEACTTAPATGSRTGPAPYWNSYTYDKAGNRLTETLHDPTGDNSKDTKRTYAYPDPGQPQPHTLTSVTATGPNGTARDTYGYDKTGNTTTRVLGGDTQTLTWDAEGHLAKVTGPGDDGTAKTTTYLYDTEGNRLIGRTPTETTLYLGHTEVVLPKGATKAKATRYTPLGGGHEAVQADDKAVTITTADHHGTGQLAVNATTLDLSQRRTLPFGGLRGKQPTTWPGTKGFIGGTDDTPATGLTHLGAREYDPTTGRFISVDPIMDLTDPQQIHGYTYSNNNPLTFSDPTGLKLGCGSAQFPEACPKNPETGKPGNGRPGEGVDYTRPAPPHPCNSNCRPKPVSGPGVIYLTAGTVVPTSKNFDYWPGYENIRGDYQAQVMMWSEGLCASDPGSEECRAAHKLGWVKPGGPKELLDVLGVTDAIQCAKGSVGGCLWTTAGLIPFGKVGRAAKLLKSGDRAGAAKLSICPVGNSFTPGTKVLMANGTTKDIEDVKIGDKVLASDPKTGKTTVKTVTAEIKGSGLKRLVEVTIDVDGKKGTDTATVTTTAGHPFWVPELGEWIDATDLKSGQWLRTSAGTQVFVTAIERRTQRAAVYNLTVAGLHTYYVLAGETPVLVHNAGECPTTGFPHGALGESATLQRLQNEGYANITREVMFRNSQGDVFRADFVAQNPSGNWVAVEVKTGRGASLTDNQALGYAELGHGGAVLNTSRVPGLNKGSTVTMKVEVDLWRCPDC</sequence>
<dbReference type="PANTHER" id="PTHR32305:SF17">
    <property type="entry name" value="TRNA NUCLEASE WAPA"/>
    <property type="match status" value="1"/>
</dbReference>
<feature type="compositionally biased region" description="Basic and acidic residues" evidence="1">
    <location>
        <begin position="1623"/>
        <end position="1638"/>
    </location>
</feature>
<dbReference type="Gene3D" id="2.180.10.10">
    <property type="entry name" value="RHS repeat-associated core"/>
    <property type="match status" value="1"/>
</dbReference>
<evidence type="ECO:0000256" key="1">
    <source>
        <dbReference type="SAM" id="MobiDB-lite"/>
    </source>
</evidence>
<evidence type="ECO:0000259" key="2">
    <source>
        <dbReference type="SMART" id="SM00306"/>
    </source>
</evidence>
<dbReference type="SMART" id="SM00306">
    <property type="entry name" value="HintN"/>
    <property type="match status" value="1"/>
</dbReference>
<protein>
    <submittedName>
        <fullName evidence="3">Polymorphic toxin-type HINT domain-containing protein</fullName>
    </submittedName>
</protein>
<dbReference type="Pfam" id="PF07591">
    <property type="entry name" value="PT-HINT"/>
    <property type="match status" value="1"/>
</dbReference>
<keyword evidence="4" id="KW-1185">Reference proteome</keyword>
<gene>
    <name evidence="3" type="ORF">ACFQVC_03210</name>
</gene>
<feature type="compositionally biased region" description="Polar residues" evidence="1">
    <location>
        <begin position="1649"/>
        <end position="1662"/>
    </location>
</feature>
<dbReference type="InterPro" id="IPR050708">
    <property type="entry name" value="T6SS_VgrG/RHS"/>
</dbReference>
<feature type="region of interest" description="Disordered" evidence="1">
    <location>
        <begin position="1893"/>
        <end position="1917"/>
    </location>
</feature>
<dbReference type="InterPro" id="IPR006530">
    <property type="entry name" value="YD"/>
</dbReference>
<evidence type="ECO:0000313" key="3">
    <source>
        <dbReference type="EMBL" id="MFC7303222.1"/>
    </source>
</evidence>
<dbReference type="InterPro" id="IPR003587">
    <property type="entry name" value="Hint_dom_N"/>
</dbReference>
<dbReference type="InterPro" id="IPR031325">
    <property type="entry name" value="RHS_repeat"/>
</dbReference>
<evidence type="ECO:0000313" key="4">
    <source>
        <dbReference type="Proteomes" id="UP001596523"/>
    </source>
</evidence>
<organism evidence="3 4">
    <name type="scientific">Streptomyces monticola</name>
    <dbReference type="NCBI Taxonomy" id="2666263"/>
    <lineage>
        <taxon>Bacteria</taxon>
        <taxon>Bacillati</taxon>
        <taxon>Actinomycetota</taxon>
        <taxon>Actinomycetes</taxon>
        <taxon>Kitasatosporales</taxon>
        <taxon>Streptomycetaceae</taxon>
        <taxon>Streptomyces</taxon>
    </lineage>
</organism>
<dbReference type="CDD" id="cd00081">
    <property type="entry name" value="Hint"/>
    <property type="match status" value="1"/>
</dbReference>
<dbReference type="InterPro" id="IPR006141">
    <property type="entry name" value="Intein_N"/>
</dbReference>